<dbReference type="InterPro" id="IPR015422">
    <property type="entry name" value="PyrdxlP-dep_Trfase_small"/>
</dbReference>
<organism evidence="1 2">
    <name type="scientific">Gossypium trilobum</name>
    <dbReference type="NCBI Taxonomy" id="34281"/>
    <lineage>
        <taxon>Eukaryota</taxon>
        <taxon>Viridiplantae</taxon>
        <taxon>Streptophyta</taxon>
        <taxon>Embryophyta</taxon>
        <taxon>Tracheophyta</taxon>
        <taxon>Spermatophyta</taxon>
        <taxon>Magnoliopsida</taxon>
        <taxon>eudicotyledons</taxon>
        <taxon>Gunneridae</taxon>
        <taxon>Pentapetalae</taxon>
        <taxon>rosids</taxon>
        <taxon>malvids</taxon>
        <taxon>Malvales</taxon>
        <taxon>Malvaceae</taxon>
        <taxon>Malvoideae</taxon>
        <taxon>Gossypium</taxon>
    </lineage>
</organism>
<dbReference type="SUPFAM" id="SSF69322">
    <property type="entry name" value="Tricorn protease domain 2"/>
    <property type="match status" value="1"/>
</dbReference>
<dbReference type="EMBL" id="JABEZW010000005">
    <property type="protein sequence ID" value="MBA0765439.1"/>
    <property type="molecule type" value="Genomic_DNA"/>
</dbReference>
<dbReference type="GO" id="GO:0010073">
    <property type="term" value="P:meristem maintenance"/>
    <property type="evidence" value="ECO:0007669"/>
    <property type="project" value="InterPro"/>
</dbReference>
<evidence type="ECO:0000313" key="1">
    <source>
        <dbReference type="EMBL" id="MBA0765439.1"/>
    </source>
</evidence>
<sequence>MMKKWVYVGNVRAHTHDVRALTMAVPISSEGSLSDEARDLQDEKERKVKKIRFKGKKLLDFSYSKWARFRVPMLVSAGDDAKLFAYSAKEFTRFSPHDVCPAPQRVPVQLVVNTRFSQTSFLLVQASSWLDVLCVRVPDVGSGPYGGLATTNLVARVKSKLSRKIVCSAMSNSGELLGYSDQIRPSLFALSRQAGESTWTISKRQLPQDLPSAHSMAFTCDGVRLLIAGHDRRIYVIVFSSFLVSIVDLEGLELLHTFILCRGEHDKEGSLGDPPITKMFTSFDSQWLAAINCFGDIYIFNLEIQSRQHWFISRLNGASVTAGGFPPQDNNILIITTSSNQFYIFDVEARQLGEWSMQHLFTLPKRYQEFPGEVIGLSFCPSSSSHPTKSSSLLVYSTRAMCSIDFGKPVDEDDESELVNGALLKFQGSLTNMKWKHWLRESRQSRKNNFDLGWVWMGGWVRCGAFNLLFVSRYSVVTLSNLTATAVFTLIAGKRTAHPNSPLVVFRDPVLFIGHLSKHSILIIDKPWMEVVKSFDSAPLQRHFWDIAACGTNAVFMKIEFVSISEIVEEVECNPDTIHILCGLGTWGSLVLELTWYTHARCIEDIQCRNRFLGIDNEVKLNVSLVLSSTRKGWFRVCFANMDDNTMEVVLLRIRTFMLKHNEPWFSNYADKT</sequence>
<comment type="caution">
    <text evidence="1">The sequence shown here is derived from an EMBL/GenBank/DDBJ whole genome shotgun (WGS) entry which is preliminary data.</text>
</comment>
<dbReference type="Proteomes" id="UP000593568">
    <property type="component" value="Unassembled WGS sequence"/>
</dbReference>
<name>A0A7J9DXH7_9ROSI</name>
<dbReference type="PANTHER" id="PTHR45086">
    <property type="entry name" value="WD REPEAT-CONTAINING PROTEIN PCN"/>
    <property type="match status" value="1"/>
</dbReference>
<dbReference type="InterPro" id="IPR015943">
    <property type="entry name" value="WD40/YVTN_repeat-like_dom_sf"/>
</dbReference>
<gene>
    <name evidence="1" type="ORF">Gotri_014636</name>
</gene>
<dbReference type="PANTHER" id="PTHR45086:SF1">
    <property type="entry name" value="WD REPEAT-CONTAINING PROTEIN PCN"/>
    <property type="match status" value="1"/>
</dbReference>
<keyword evidence="2" id="KW-1185">Reference proteome</keyword>
<dbReference type="Gene3D" id="2.130.10.10">
    <property type="entry name" value="YVTN repeat-like/Quinoprotein amine dehydrogenase"/>
    <property type="match status" value="1"/>
</dbReference>
<protein>
    <submittedName>
        <fullName evidence="1">Uncharacterized protein</fullName>
    </submittedName>
</protein>
<dbReference type="AlphaFoldDB" id="A0A7J9DXH7"/>
<proteinExistence type="predicted"/>
<dbReference type="InterPro" id="IPR044622">
    <property type="entry name" value="PCN"/>
</dbReference>
<feature type="non-terminal residue" evidence="1">
    <location>
        <position position="673"/>
    </location>
</feature>
<accession>A0A7J9DXH7</accession>
<evidence type="ECO:0000313" key="2">
    <source>
        <dbReference type="Proteomes" id="UP000593568"/>
    </source>
</evidence>
<dbReference type="GO" id="GO:0035266">
    <property type="term" value="P:meristem growth"/>
    <property type="evidence" value="ECO:0007669"/>
    <property type="project" value="InterPro"/>
</dbReference>
<dbReference type="Gene3D" id="3.90.1150.10">
    <property type="entry name" value="Aspartate Aminotransferase, domain 1"/>
    <property type="match status" value="1"/>
</dbReference>
<reference evidence="1 2" key="1">
    <citation type="journal article" date="2019" name="Genome Biol. Evol.">
        <title>Insights into the evolution of the New World diploid cottons (Gossypium, subgenus Houzingenia) based on genome sequencing.</title>
        <authorList>
            <person name="Grover C.E."/>
            <person name="Arick M.A. 2nd"/>
            <person name="Thrash A."/>
            <person name="Conover J.L."/>
            <person name="Sanders W.S."/>
            <person name="Peterson D.G."/>
            <person name="Frelichowski J.E."/>
            <person name="Scheffler J.A."/>
            <person name="Scheffler B.E."/>
            <person name="Wendel J.F."/>
        </authorList>
    </citation>
    <scope>NUCLEOTIDE SEQUENCE [LARGE SCALE GENOMIC DNA]</scope>
    <source>
        <strain evidence="1">8</strain>
        <tissue evidence="1">Leaf</tissue>
    </source>
</reference>